<protein>
    <recommendedName>
        <fullName evidence="3">Aminotransferase class I/classII large domain-containing protein</fullName>
    </recommendedName>
</protein>
<dbReference type="InterPro" id="IPR015421">
    <property type="entry name" value="PyrdxlP-dep_Trfase_major"/>
</dbReference>
<dbReference type="GO" id="GO:0030170">
    <property type="term" value="F:pyridoxal phosphate binding"/>
    <property type="evidence" value="ECO:0007669"/>
    <property type="project" value="InterPro"/>
</dbReference>
<evidence type="ECO:0000256" key="1">
    <source>
        <dbReference type="ARBA" id="ARBA00001933"/>
    </source>
</evidence>
<proteinExistence type="predicted"/>
<organism evidence="4">
    <name type="scientific">marine sediment metagenome</name>
    <dbReference type="NCBI Taxonomy" id="412755"/>
    <lineage>
        <taxon>unclassified sequences</taxon>
        <taxon>metagenomes</taxon>
        <taxon>ecological metagenomes</taxon>
    </lineage>
</organism>
<dbReference type="PANTHER" id="PTHR13693">
    <property type="entry name" value="CLASS II AMINOTRANSFERASE/8-AMINO-7-OXONONANOATE SYNTHASE"/>
    <property type="match status" value="1"/>
</dbReference>
<comment type="cofactor">
    <cofactor evidence="1">
        <name>pyridoxal 5'-phosphate</name>
        <dbReference type="ChEBI" id="CHEBI:597326"/>
    </cofactor>
</comment>
<sequence>MDDMKVKGTLKGKEMVITGVKPAKPGMGPRYYIEGQGSTEFLKMNGNSYLGLSLNQEVIEAEEETARKFGVGPGAVRFISGTYQPHVELEKRLAKFHGREAAMIFSSAYSTVMGILTPLISGDTVVISDELNHNCIINAIRLSRPA</sequence>
<accession>X0XKH8</accession>
<keyword evidence="2" id="KW-0808">Transferase</keyword>
<dbReference type="AlphaFoldDB" id="X0XKH8"/>
<dbReference type="InterPro" id="IPR015422">
    <property type="entry name" value="PyrdxlP-dep_Trfase_small"/>
</dbReference>
<dbReference type="SUPFAM" id="SSF53383">
    <property type="entry name" value="PLP-dependent transferases"/>
    <property type="match status" value="1"/>
</dbReference>
<dbReference type="Gene3D" id="3.40.640.10">
    <property type="entry name" value="Type I PLP-dependent aspartate aminotransferase-like (Major domain)"/>
    <property type="match status" value="1"/>
</dbReference>
<reference evidence="4" key="1">
    <citation type="journal article" date="2014" name="Front. Microbiol.">
        <title>High frequency of phylogenetically diverse reductive dehalogenase-homologous genes in deep subseafloor sedimentary metagenomes.</title>
        <authorList>
            <person name="Kawai M."/>
            <person name="Futagami T."/>
            <person name="Toyoda A."/>
            <person name="Takaki Y."/>
            <person name="Nishi S."/>
            <person name="Hori S."/>
            <person name="Arai W."/>
            <person name="Tsubouchi T."/>
            <person name="Morono Y."/>
            <person name="Uchiyama I."/>
            <person name="Ito T."/>
            <person name="Fujiyama A."/>
            <person name="Inagaki F."/>
            <person name="Takami H."/>
        </authorList>
    </citation>
    <scope>NUCLEOTIDE SEQUENCE</scope>
    <source>
        <strain evidence="4">Expedition CK06-06</strain>
    </source>
</reference>
<dbReference type="EMBL" id="BARS01055218">
    <property type="protein sequence ID" value="GAG43675.1"/>
    <property type="molecule type" value="Genomic_DNA"/>
</dbReference>
<dbReference type="InterPro" id="IPR050087">
    <property type="entry name" value="AON_synthase_class-II"/>
</dbReference>
<comment type="caution">
    <text evidence="4">The sequence shown here is derived from an EMBL/GenBank/DDBJ whole genome shotgun (WGS) entry which is preliminary data.</text>
</comment>
<feature type="domain" description="Aminotransferase class I/classII large" evidence="3">
    <location>
        <begin position="40"/>
        <end position="144"/>
    </location>
</feature>
<dbReference type="Gene3D" id="3.90.1150.10">
    <property type="entry name" value="Aspartate Aminotransferase, domain 1"/>
    <property type="match status" value="1"/>
</dbReference>
<dbReference type="Pfam" id="PF00155">
    <property type="entry name" value="Aminotran_1_2"/>
    <property type="match status" value="1"/>
</dbReference>
<name>X0XKH8_9ZZZZ</name>
<feature type="non-terminal residue" evidence="4">
    <location>
        <position position="146"/>
    </location>
</feature>
<evidence type="ECO:0000256" key="2">
    <source>
        <dbReference type="ARBA" id="ARBA00022679"/>
    </source>
</evidence>
<evidence type="ECO:0000313" key="4">
    <source>
        <dbReference type="EMBL" id="GAG43675.1"/>
    </source>
</evidence>
<dbReference type="GO" id="GO:0016740">
    <property type="term" value="F:transferase activity"/>
    <property type="evidence" value="ECO:0007669"/>
    <property type="project" value="UniProtKB-KW"/>
</dbReference>
<dbReference type="InterPro" id="IPR004839">
    <property type="entry name" value="Aminotransferase_I/II_large"/>
</dbReference>
<gene>
    <name evidence="4" type="ORF">S01H1_81580</name>
</gene>
<dbReference type="InterPro" id="IPR015424">
    <property type="entry name" value="PyrdxlP-dep_Trfase"/>
</dbReference>
<evidence type="ECO:0000259" key="3">
    <source>
        <dbReference type="Pfam" id="PF00155"/>
    </source>
</evidence>